<proteinExistence type="predicted"/>
<dbReference type="EMBL" id="FXXQ01000036">
    <property type="protein sequence ID" value="SMX25849.1"/>
    <property type="molecule type" value="Genomic_DNA"/>
</dbReference>
<dbReference type="AlphaFoldDB" id="A0A238J516"/>
<protein>
    <recommendedName>
        <fullName evidence="3">DUF1127 domain-containing protein</fullName>
    </recommendedName>
</protein>
<sequence>MSLATEFSQAATTQNKNFALLAGWIAAQLARQKTIRSLSACRKSELRDVGVIAQDIMTLKSNSGISGVDELCRNAGIRSGNW</sequence>
<evidence type="ECO:0008006" key="3">
    <source>
        <dbReference type="Google" id="ProtNLM"/>
    </source>
</evidence>
<gene>
    <name evidence="1" type="ORF">BOA8489_03994</name>
</gene>
<reference evidence="1 2" key="1">
    <citation type="submission" date="2017-05" db="EMBL/GenBank/DDBJ databases">
        <authorList>
            <person name="Song R."/>
            <person name="Chenine A.L."/>
            <person name="Ruprecht R.M."/>
        </authorList>
    </citation>
    <scope>NUCLEOTIDE SEQUENCE [LARGE SCALE GENOMIC DNA]</scope>
    <source>
        <strain evidence="1 2">CECT 8489</strain>
    </source>
</reference>
<dbReference type="RefSeq" id="WP_141138351.1">
    <property type="nucleotide sequence ID" value="NZ_FXXQ01000036.1"/>
</dbReference>
<evidence type="ECO:0000313" key="2">
    <source>
        <dbReference type="Proteomes" id="UP000201838"/>
    </source>
</evidence>
<accession>A0A238J516</accession>
<organism evidence="1 2">
    <name type="scientific">Boseongicola aestuarii</name>
    <dbReference type="NCBI Taxonomy" id="1470561"/>
    <lineage>
        <taxon>Bacteria</taxon>
        <taxon>Pseudomonadati</taxon>
        <taxon>Pseudomonadota</taxon>
        <taxon>Alphaproteobacteria</taxon>
        <taxon>Rhodobacterales</taxon>
        <taxon>Paracoccaceae</taxon>
        <taxon>Boseongicola</taxon>
    </lineage>
</organism>
<name>A0A238J516_9RHOB</name>
<keyword evidence="2" id="KW-1185">Reference proteome</keyword>
<evidence type="ECO:0000313" key="1">
    <source>
        <dbReference type="EMBL" id="SMX25849.1"/>
    </source>
</evidence>
<dbReference type="Proteomes" id="UP000201838">
    <property type="component" value="Unassembled WGS sequence"/>
</dbReference>